<proteinExistence type="predicted"/>
<dbReference type="PROSITE" id="PS00875">
    <property type="entry name" value="T2SP_D"/>
    <property type="match status" value="1"/>
</dbReference>
<keyword evidence="1" id="KW-0813">Transport</keyword>
<name>A0A381U2J8_9ZZZZ</name>
<keyword evidence="3" id="KW-0998">Cell outer membrane</keyword>
<dbReference type="PANTHER" id="PTHR30332">
    <property type="entry name" value="PROBABLE GENERAL SECRETION PATHWAY PROTEIN D"/>
    <property type="match status" value="1"/>
</dbReference>
<dbReference type="PRINTS" id="PR01032">
    <property type="entry name" value="PHAGEIV"/>
</dbReference>
<dbReference type="InterPro" id="IPR001775">
    <property type="entry name" value="GspD/PilQ"/>
</dbReference>
<reference evidence="5" key="1">
    <citation type="submission" date="2018-05" db="EMBL/GenBank/DDBJ databases">
        <authorList>
            <person name="Lanie J.A."/>
            <person name="Ng W.-L."/>
            <person name="Kazmierczak K.M."/>
            <person name="Andrzejewski T.M."/>
            <person name="Davidsen T.M."/>
            <person name="Wayne K.J."/>
            <person name="Tettelin H."/>
            <person name="Glass J.I."/>
            <person name="Rusch D."/>
            <person name="Podicherti R."/>
            <person name="Tsui H.-C.T."/>
            <person name="Winkler M.E."/>
        </authorList>
    </citation>
    <scope>NUCLEOTIDE SEQUENCE</scope>
</reference>
<dbReference type="InterPro" id="IPR050810">
    <property type="entry name" value="Bact_Secretion_Sys_Channel"/>
</dbReference>
<dbReference type="Gene3D" id="3.30.1370.130">
    <property type="match status" value="1"/>
</dbReference>
<feature type="domain" description="Secretin/TonB short N-terminal" evidence="4">
    <location>
        <begin position="180"/>
        <end position="228"/>
    </location>
</feature>
<dbReference type="GO" id="GO:0009306">
    <property type="term" value="P:protein secretion"/>
    <property type="evidence" value="ECO:0007669"/>
    <property type="project" value="InterPro"/>
</dbReference>
<dbReference type="PRINTS" id="PR00811">
    <property type="entry name" value="BCTERIALGSPD"/>
</dbReference>
<evidence type="ECO:0000313" key="5">
    <source>
        <dbReference type="EMBL" id="SVA22456.1"/>
    </source>
</evidence>
<dbReference type="GO" id="GO:0019867">
    <property type="term" value="C:outer membrane"/>
    <property type="evidence" value="ECO:0007669"/>
    <property type="project" value="InterPro"/>
</dbReference>
<dbReference type="InterPro" id="IPR004846">
    <property type="entry name" value="T2SS/T3SS_dom"/>
</dbReference>
<evidence type="ECO:0000256" key="1">
    <source>
        <dbReference type="ARBA" id="ARBA00022448"/>
    </source>
</evidence>
<dbReference type="SMART" id="SM00965">
    <property type="entry name" value="STN"/>
    <property type="match status" value="1"/>
</dbReference>
<dbReference type="InterPro" id="IPR011662">
    <property type="entry name" value="Secretin/TonB_short_N"/>
</dbReference>
<dbReference type="GO" id="GO:0015627">
    <property type="term" value="C:type II protein secretion system complex"/>
    <property type="evidence" value="ECO:0007669"/>
    <property type="project" value="TreeGrafter"/>
</dbReference>
<dbReference type="Pfam" id="PF00263">
    <property type="entry name" value="Secretin"/>
    <property type="match status" value="1"/>
</dbReference>
<dbReference type="AlphaFoldDB" id="A0A381U2J8"/>
<protein>
    <recommendedName>
        <fullName evidence="4">Secretin/TonB short N-terminal domain-containing protein</fullName>
    </recommendedName>
</protein>
<keyword evidence="2" id="KW-0472">Membrane</keyword>
<dbReference type="InterPro" id="IPR004845">
    <property type="entry name" value="T2SS_GspD_CS"/>
</dbReference>
<accession>A0A381U2J8</accession>
<evidence type="ECO:0000256" key="3">
    <source>
        <dbReference type="ARBA" id="ARBA00023237"/>
    </source>
</evidence>
<evidence type="ECO:0000256" key="2">
    <source>
        <dbReference type="ARBA" id="ARBA00023136"/>
    </source>
</evidence>
<evidence type="ECO:0000259" key="4">
    <source>
        <dbReference type="SMART" id="SM00965"/>
    </source>
</evidence>
<dbReference type="PANTHER" id="PTHR30332:SF17">
    <property type="entry name" value="TYPE IV PILIATION SYSTEM PROTEIN DR_0774-RELATED"/>
    <property type="match status" value="1"/>
</dbReference>
<organism evidence="5">
    <name type="scientific">marine metagenome</name>
    <dbReference type="NCBI Taxonomy" id="408172"/>
    <lineage>
        <taxon>unclassified sequences</taxon>
        <taxon>metagenomes</taxon>
        <taxon>ecological metagenomes</taxon>
    </lineage>
</organism>
<dbReference type="Pfam" id="PF07660">
    <property type="entry name" value="STN"/>
    <property type="match status" value="1"/>
</dbReference>
<sequence length="546" mass="61075">MHRYIFNIIFLLIIVSPGSSEDSHVVSDIYTIEDDSSYSLILDHNHAKIDYMVQEIFDPPTVIIEIKNAIWDRGNFTRKSAHSPLYQFDVRAQYSKNQSKQNLTGIRVRMSFNSIPRYTVSESSVGDNKNLIIKWGKKKSREEDIYLSSFLRLPDSKVSFNFKEADLLTVVRLMASQENLNLVLGGNLNGSVTLKLNDVTLETAMDAILHVNGYEWFLQENIIIIKPSSQESQLSGELDTQIYRLRYVHGSIITEALEEVLTQRGKVKSLSSSQSLDYEFEVDDIVMVTDVPSNFALIDRVIGTIDQEGAQINIAVKFIETTLKHGETIGIDWSLRQSLQLPGDKKGMISDNINLGEMVLDMDTMSFATLTAPVVSAMLDLLANDDDTKLLQEPQVTTMNNSPANIIVGTTVPILVPQGEGSVFGTNPYTYENQDVNIALDVLPRLNAHNAISLAINASVQSIIGYIGEDSRPIISNKETNTNVRVKNGETLLIGGMIFDTEEEKISKLPILGDLPFIKNLFRYSSSKKEQKELLIFITPTIISQL</sequence>
<dbReference type="EMBL" id="UINC01005616">
    <property type="protein sequence ID" value="SVA22456.1"/>
    <property type="molecule type" value="Genomic_DNA"/>
</dbReference>
<gene>
    <name evidence="5" type="ORF">METZ01_LOCUS75310</name>
</gene>